<evidence type="ECO:0000313" key="2">
    <source>
        <dbReference type="Proteomes" id="UP000692954"/>
    </source>
</evidence>
<name>A0A8S1MKB4_9CILI</name>
<dbReference type="AlphaFoldDB" id="A0A8S1MKB4"/>
<sequence length="338" mass="39823">MQIKRSSIEQGGALEQILEGNMSPIASQLDLEQDTQSFLSKDDQKDNFKPFQNERNSIGKLIQRVKSKDVGQKFNFLKSQQVVLNQKGKETVAQANYAYKWSTTNLLGLKKRDITPKDQAVSLRQRMRNFKINLQADQGFIKQFREYKKQYAPKSQLSRAFLTPRREHFYRDTRTPGPGVYSDQLLITEPGQSIEFNKSPQMTKSPTQICQRDFYDFQFLKRNDNTPDFQRTISRDKAYQRSIFAQIEIQKKENMKHQKEEPYDEQKIDREIEYLLYQQQKYGKLNYQRIIDSNNEIKKIVQPDALDNNWSKMLERYGFKKLKGGKIKKQRVQTASNG</sequence>
<comment type="caution">
    <text evidence="1">The sequence shown here is derived from an EMBL/GenBank/DDBJ whole genome shotgun (WGS) entry which is preliminary data.</text>
</comment>
<accession>A0A8S1MKB4</accession>
<reference evidence="1" key="1">
    <citation type="submission" date="2021-01" db="EMBL/GenBank/DDBJ databases">
        <authorList>
            <consortium name="Genoscope - CEA"/>
            <person name="William W."/>
        </authorList>
    </citation>
    <scope>NUCLEOTIDE SEQUENCE</scope>
</reference>
<protein>
    <submittedName>
        <fullName evidence="1">Uncharacterized protein</fullName>
    </submittedName>
</protein>
<evidence type="ECO:0000313" key="1">
    <source>
        <dbReference type="EMBL" id="CAD8075494.1"/>
    </source>
</evidence>
<proteinExistence type="predicted"/>
<keyword evidence="2" id="KW-1185">Reference proteome</keyword>
<dbReference type="Proteomes" id="UP000692954">
    <property type="component" value="Unassembled WGS sequence"/>
</dbReference>
<organism evidence="1 2">
    <name type="scientific">Paramecium sonneborni</name>
    <dbReference type="NCBI Taxonomy" id="65129"/>
    <lineage>
        <taxon>Eukaryota</taxon>
        <taxon>Sar</taxon>
        <taxon>Alveolata</taxon>
        <taxon>Ciliophora</taxon>
        <taxon>Intramacronucleata</taxon>
        <taxon>Oligohymenophorea</taxon>
        <taxon>Peniculida</taxon>
        <taxon>Parameciidae</taxon>
        <taxon>Paramecium</taxon>
    </lineage>
</organism>
<dbReference type="EMBL" id="CAJJDN010000033">
    <property type="protein sequence ID" value="CAD8075494.1"/>
    <property type="molecule type" value="Genomic_DNA"/>
</dbReference>
<gene>
    <name evidence="1" type="ORF">PSON_ATCC_30995.1.T0330258</name>
</gene>